<dbReference type="Gene3D" id="3.90.1510.10">
    <property type="entry name" value="Glycerate kinase, domain 2"/>
    <property type="match status" value="1"/>
</dbReference>
<dbReference type="InterPro" id="IPR036129">
    <property type="entry name" value="Glycerate_kinase_sf"/>
</dbReference>
<dbReference type="GO" id="GO:0016301">
    <property type="term" value="F:kinase activity"/>
    <property type="evidence" value="ECO:0007669"/>
    <property type="project" value="UniProtKB-KW"/>
</dbReference>
<dbReference type="PANTHER" id="PTHR21599">
    <property type="entry name" value="GLYCERATE KINASE"/>
    <property type="match status" value="1"/>
</dbReference>
<comment type="similarity">
    <text evidence="1">Belongs to the glycerate kinase type-1 family.</text>
</comment>
<organism evidence="2 3">
    <name type="scientific">Segatella cerevisiae</name>
    <dbReference type="NCBI Taxonomy" id="2053716"/>
    <lineage>
        <taxon>Bacteria</taxon>
        <taxon>Pseudomonadati</taxon>
        <taxon>Bacteroidota</taxon>
        <taxon>Bacteroidia</taxon>
        <taxon>Bacteroidales</taxon>
        <taxon>Prevotellaceae</taxon>
        <taxon>Segatella</taxon>
    </lineage>
</organism>
<dbReference type="NCBIfam" id="TIGR00045">
    <property type="entry name" value="glycerate kinase"/>
    <property type="match status" value="1"/>
</dbReference>
<evidence type="ECO:0000256" key="1">
    <source>
        <dbReference type="PIRNR" id="PIRNR006078"/>
    </source>
</evidence>
<dbReference type="SUPFAM" id="SSF110738">
    <property type="entry name" value="Glycerate kinase I"/>
    <property type="match status" value="1"/>
</dbReference>
<dbReference type="PANTHER" id="PTHR21599:SF0">
    <property type="entry name" value="GLYCERATE KINASE"/>
    <property type="match status" value="1"/>
</dbReference>
<dbReference type="Pfam" id="PF02595">
    <property type="entry name" value="Gly_kinase"/>
    <property type="match status" value="2"/>
</dbReference>
<dbReference type="Proteomes" id="UP001204015">
    <property type="component" value="Unassembled WGS sequence"/>
</dbReference>
<keyword evidence="1" id="KW-0808">Transferase</keyword>
<protein>
    <submittedName>
        <fullName evidence="2">Glycerate kinase</fullName>
    </submittedName>
</protein>
<keyword evidence="1 2" id="KW-0418">Kinase</keyword>
<evidence type="ECO:0000313" key="3">
    <source>
        <dbReference type="Proteomes" id="UP001204015"/>
    </source>
</evidence>
<reference evidence="2 3" key="1">
    <citation type="submission" date="2022-06" db="EMBL/GenBank/DDBJ databases">
        <title>A taxonomic note on the genus Prevotella: Description of four novel genera and emended description of the genera Hallella and Xylanibacter.</title>
        <authorList>
            <person name="Hitch T.C.A."/>
        </authorList>
    </citation>
    <scope>NUCLEOTIDE SEQUENCE [LARGE SCALE GENOMIC DNA]</scope>
    <source>
        <strain evidence="2 3">DSM 100619</strain>
    </source>
</reference>
<sequence>MKYLLAIDSFKGCLTSAEAEEAAAEGIKRVNSEADIKCIPVSDGGEGMLDAFLSALGGTKVRIRVFNAMLQRIEVEYGRIGNTAIIETARIIGLSSIPPDLRNPLLATSYGVGQVLAHAIDKGCDTFIIGLGGSVTSDCGIGMLKALVDHFASGKGFDAVPLKNLKFTLACDVDNPLYGDQGAAIVFSPQKGATDKMIPLLERRAKTFAALSARHYGHDDSSRPGAGAAGGLGYAFMQYLGAEKKNGIDLLLHLLHFDSLLADRDVVVTGEGKSDNQTLMGKLPVGVLNQARKQKIPVILIAGQIKDEADLQLAGFSRIVCINPPGLRLEEAVQPETARKNITETLSRICKDGLGIK</sequence>
<dbReference type="RefSeq" id="WP_252759972.1">
    <property type="nucleotide sequence ID" value="NZ_JAMXLY010000004.1"/>
</dbReference>
<dbReference type="PIRSF" id="PIRSF006078">
    <property type="entry name" value="GlxK"/>
    <property type="match status" value="1"/>
</dbReference>
<dbReference type="InterPro" id="IPR004381">
    <property type="entry name" value="Glycerate_kinase"/>
</dbReference>
<evidence type="ECO:0000313" key="2">
    <source>
        <dbReference type="EMBL" id="MCO6024609.1"/>
    </source>
</evidence>
<dbReference type="EMBL" id="JAMXLY010000004">
    <property type="protein sequence ID" value="MCO6024609.1"/>
    <property type="molecule type" value="Genomic_DNA"/>
</dbReference>
<keyword evidence="3" id="KW-1185">Reference proteome</keyword>
<name>A0ABT1BU44_9BACT</name>
<proteinExistence type="inferred from homology"/>
<dbReference type="InterPro" id="IPR018193">
    <property type="entry name" value="Glyc_kinase_flavodox-like_fold"/>
</dbReference>
<accession>A0ABT1BU44</accession>
<comment type="caution">
    <text evidence="2">The sequence shown here is derived from an EMBL/GenBank/DDBJ whole genome shotgun (WGS) entry which is preliminary data.</text>
</comment>
<gene>
    <name evidence="2" type="ORF">NG821_01925</name>
</gene>